<keyword evidence="2" id="KW-1185">Reference proteome</keyword>
<reference evidence="1" key="2">
    <citation type="submission" date="2020-09" db="EMBL/GenBank/DDBJ databases">
        <authorList>
            <person name="Sun Q."/>
            <person name="Sedlacek I."/>
        </authorList>
    </citation>
    <scope>NUCLEOTIDE SEQUENCE</scope>
    <source>
        <strain evidence="1">CCM 7897</strain>
    </source>
</reference>
<evidence type="ECO:0000313" key="2">
    <source>
        <dbReference type="Proteomes" id="UP000606044"/>
    </source>
</evidence>
<dbReference type="AlphaFoldDB" id="A0A917BKM1"/>
<organism evidence="1 2">
    <name type="scientific">Azorhizobium oxalatiphilum</name>
    <dbReference type="NCBI Taxonomy" id="980631"/>
    <lineage>
        <taxon>Bacteria</taxon>
        <taxon>Pseudomonadati</taxon>
        <taxon>Pseudomonadota</taxon>
        <taxon>Alphaproteobacteria</taxon>
        <taxon>Hyphomicrobiales</taxon>
        <taxon>Xanthobacteraceae</taxon>
        <taxon>Azorhizobium</taxon>
    </lineage>
</organism>
<reference evidence="1" key="1">
    <citation type="journal article" date="2014" name="Int. J. Syst. Evol. Microbiol.">
        <title>Complete genome sequence of Corynebacterium casei LMG S-19264T (=DSM 44701T), isolated from a smear-ripened cheese.</title>
        <authorList>
            <consortium name="US DOE Joint Genome Institute (JGI-PGF)"/>
            <person name="Walter F."/>
            <person name="Albersmeier A."/>
            <person name="Kalinowski J."/>
            <person name="Ruckert C."/>
        </authorList>
    </citation>
    <scope>NUCLEOTIDE SEQUENCE</scope>
    <source>
        <strain evidence="1">CCM 7897</strain>
    </source>
</reference>
<gene>
    <name evidence="1" type="ORF">GCM10007301_03900</name>
</gene>
<dbReference type="EMBL" id="BMCT01000001">
    <property type="protein sequence ID" value="GGF47826.1"/>
    <property type="molecule type" value="Genomic_DNA"/>
</dbReference>
<protein>
    <submittedName>
        <fullName evidence="1">Uncharacterized protein</fullName>
    </submittedName>
</protein>
<sequence>MHRANNAFLNRDTVGELGMLVYERALAECLRPFLSELFYTNASVIIGYVHTHQDSNINDLIASSAELSLRPDLLRYGHNASISFDWGEPPVVSLDMEMVHPDLTVYFRIELDGKGIGVAVEGVVFSDQVADTDAALRRFQDVLQDSRLPA</sequence>
<accession>A0A917BKM1</accession>
<name>A0A917BKM1_9HYPH</name>
<dbReference type="Proteomes" id="UP000606044">
    <property type="component" value="Unassembled WGS sequence"/>
</dbReference>
<proteinExistence type="predicted"/>
<dbReference type="RefSeq" id="WP_188574897.1">
    <property type="nucleotide sequence ID" value="NZ_BMCT01000001.1"/>
</dbReference>
<evidence type="ECO:0000313" key="1">
    <source>
        <dbReference type="EMBL" id="GGF47826.1"/>
    </source>
</evidence>
<comment type="caution">
    <text evidence="1">The sequence shown here is derived from an EMBL/GenBank/DDBJ whole genome shotgun (WGS) entry which is preliminary data.</text>
</comment>